<evidence type="ECO:0000256" key="7">
    <source>
        <dbReference type="PROSITE-ProRule" id="PRU00333"/>
    </source>
</evidence>
<dbReference type="Proteomes" id="UP000553343">
    <property type="component" value="Unassembled WGS sequence"/>
</dbReference>
<comment type="caution">
    <text evidence="9">The sequence shown here is derived from an EMBL/GenBank/DDBJ whole genome shotgun (WGS) entry which is preliminary data.</text>
</comment>
<feature type="binding site" evidence="6 7">
    <location>
        <position position="234"/>
    </location>
    <ligand>
        <name>Zn(2+)</name>
        <dbReference type="ChEBI" id="CHEBI:29105"/>
    </ligand>
</feature>
<feature type="domain" description="Hcy-binding" evidence="8">
    <location>
        <begin position="3"/>
        <end position="314"/>
    </location>
</feature>
<accession>A0A850SY17</accession>
<keyword evidence="10" id="KW-1185">Reference proteome</keyword>
<organism evidence="9 10">
    <name type="scientific">Desulfobacter latus</name>
    <dbReference type="NCBI Taxonomy" id="2292"/>
    <lineage>
        <taxon>Bacteria</taxon>
        <taxon>Pseudomonadati</taxon>
        <taxon>Thermodesulfobacteriota</taxon>
        <taxon>Desulfobacteria</taxon>
        <taxon>Desulfobacterales</taxon>
        <taxon>Desulfobacteraceae</taxon>
        <taxon>Desulfobacter</taxon>
    </lineage>
</organism>
<dbReference type="NCBIfam" id="NF007020">
    <property type="entry name" value="PRK09485.1"/>
    <property type="match status" value="1"/>
</dbReference>
<dbReference type="Gene3D" id="3.20.20.330">
    <property type="entry name" value="Homocysteine-binding-like domain"/>
    <property type="match status" value="1"/>
</dbReference>
<dbReference type="PIRSF" id="PIRSF037505">
    <property type="entry name" value="Betaine_HMT"/>
    <property type="match status" value="1"/>
</dbReference>
<dbReference type="GO" id="GO:0008898">
    <property type="term" value="F:S-adenosylmethionine-homocysteine S-methyltransferase activity"/>
    <property type="evidence" value="ECO:0007669"/>
    <property type="project" value="TreeGrafter"/>
</dbReference>
<dbReference type="GO" id="GO:0033528">
    <property type="term" value="P:S-methylmethionine cycle"/>
    <property type="evidence" value="ECO:0007669"/>
    <property type="project" value="TreeGrafter"/>
</dbReference>
<dbReference type="InterPro" id="IPR003726">
    <property type="entry name" value="HCY_dom"/>
</dbReference>
<dbReference type="GO" id="GO:0009086">
    <property type="term" value="P:methionine biosynthetic process"/>
    <property type="evidence" value="ECO:0007669"/>
    <property type="project" value="InterPro"/>
</dbReference>
<evidence type="ECO:0000256" key="1">
    <source>
        <dbReference type="ARBA" id="ARBA00022603"/>
    </source>
</evidence>
<evidence type="ECO:0000313" key="10">
    <source>
        <dbReference type="Proteomes" id="UP000553343"/>
    </source>
</evidence>
<evidence type="ECO:0000256" key="5">
    <source>
        <dbReference type="ARBA" id="ARBA00076752"/>
    </source>
</evidence>
<dbReference type="InterPro" id="IPR036589">
    <property type="entry name" value="HCY_dom_sf"/>
</dbReference>
<dbReference type="GO" id="GO:0008270">
    <property type="term" value="F:zinc ion binding"/>
    <property type="evidence" value="ECO:0007669"/>
    <property type="project" value="InterPro"/>
</dbReference>
<dbReference type="PANTHER" id="PTHR46015:SF1">
    <property type="entry name" value="HOMOCYSTEINE S-METHYLTRANSFERASE-LIKE ISOFORM 1"/>
    <property type="match status" value="1"/>
</dbReference>
<dbReference type="SUPFAM" id="SSF82282">
    <property type="entry name" value="Homocysteine S-methyltransferase"/>
    <property type="match status" value="1"/>
</dbReference>
<evidence type="ECO:0000256" key="2">
    <source>
        <dbReference type="ARBA" id="ARBA00022679"/>
    </source>
</evidence>
<name>A0A850SY17_9BACT</name>
<feature type="binding site" evidence="7">
    <location>
        <position position="300"/>
    </location>
    <ligand>
        <name>Zn(2+)</name>
        <dbReference type="ChEBI" id="CHEBI:29105"/>
    </ligand>
</feature>
<comment type="cofactor">
    <cofactor evidence="6">
        <name>Zn(2+)</name>
        <dbReference type="ChEBI" id="CHEBI:29105"/>
    </cofactor>
    <text evidence="6">Binds 1 zinc ion per subunit.</text>
</comment>
<keyword evidence="3 6" id="KW-0479">Metal-binding</keyword>
<reference evidence="9 10" key="1">
    <citation type="submission" date="2020-06" db="EMBL/GenBank/DDBJ databases">
        <title>High-quality draft genome of sulfate reducer Desulfobacter latus type strain AcrS2 isolated from marine sediment.</title>
        <authorList>
            <person name="Hoppe M."/>
            <person name="Larsen C.K."/>
            <person name="Marshall I.P.G."/>
            <person name="Schramm A."/>
            <person name="Marietou A.G."/>
        </authorList>
    </citation>
    <scope>NUCLEOTIDE SEQUENCE [LARGE SCALE GENOMIC DNA]</scope>
    <source>
        <strain evidence="9 10">AcRS2</strain>
    </source>
</reference>
<dbReference type="InterPro" id="IPR051486">
    <property type="entry name" value="Hcy_S-methyltransferase"/>
</dbReference>
<keyword evidence="1 7" id="KW-0489">Methyltransferase</keyword>
<dbReference type="InterPro" id="IPR017226">
    <property type="entry name" value="BHMT-like"/>
</dbReference>
<evidence type="ECO:0000313" key="9">
    <source>
        <dbReference type="EMBL" id="NWH06079.1"/>
    </source>
</evidence>
<keyword evidence="2 7" id="KW-0808">Transferase</keyword>
<dbReference type="AlphaFoldDB" id="A0A850SY17"/>
<feature type="binding site" evidence="7">
    <location>
        <position position="299"/>
    </location>
    <ligand>
        <name>Zn(2+)</name>
        <dbReference type="ChEBI" id="CHEBI:29105"/>
    </ligand>
</feature>
<proteinExistence type="predicted"/>
<evidence type="ECO:0000256" key="6">
    <source>
        <dbReference type="PIRSR" id="PIRSR037505-2"/>
    </source>
</evidence>
<dbReference type="Pfam" id="PF02574">
    <property type="entry name" value="S-methyl_trans"/>
    <property type="match status" value="1"/>
</dbReference>
<gene>
    <name evidence="9" type="primary">mmuM</name>
    <name evidence="9" type="ORF">HXW94_13970</name>
</gene>
<evidence type="ECO:0000259" key="8">
    <source>
        <dbReference type="PROSITE" id="PS50970"/>
    </source>
</evidence>
<keyword evidence="4 6" id="KW-0862">Zinc</keyword>
<dbReference type="EMBL" id="JACADJ010000058">
    <property type="protein sequence ID" value="NWH06079.1"/>
    <property type="molecule type" value="Genomic_DNA"/>
</dbReference>
<evidence type="ECO:0000256" key="3">
    <source>
        <dbReference type="ARBA" id="ARBA00022723"/>
    </source>
</evidence>
<dbReference type="GO" id="GO:0032259">
    <property type="term" value="P:methylation"/>
    <property type="evidence" value="ECO:0007669"/>
    <property type="project" value="UniProtKB-KW"/>
</dbReference>
<protein>
    <recommendedName>
        <fullName evidence="5">S-methylmethionine:homocysteine methyltransferase</fullName>
    </recommendedName>
</protein>
<dbReference type="FunFam" id="3.20.20.330:FF:000002">
    <property type="entry name" value="Homocysteine S-methyltransferase"/>
    <property type="match status" value="1"/>
</dbReference>
<dbReference type="PANTHER" id="PTHR46015">
    <property type="entry name" value="ZGC:172121"/>
    <property type="match status" value="1"/>
</dbReference>
<sequence length="322" mass="35388">MADVIRAYIEQQKYLIIDGALGTELERRGCNLDDPLWSARLLCDNPDMIAAVHSDYLHAGADCLITASYQATFQGLARRGFTHEQARKLIRSAVALAKTMVDGFWADPANRVNRLKPLVAASVGPYGAFLANRSEYTGNYGLSEDELVDFHRERLKTLVSAGPDLLACETLPCFAEARALVRLMEELVADRDMISAWISFSARDGQHINSGERIRDCAQWLAGKPCVAAMGINCTDPLHVASLVKEIRSVTDKPVVVYPNKGDVYNNLTKSWVPGPGLPCFGEMGVQWAKHGARLIGGCCHTTPDDIRELALFLKGKKQKSP</sequence>
<evidence type="ECO:0000256" key="4">
    <source>
        <dbReference type="ARBA" id="ARBA00022833"/>
    </source>
</evidence>
<dbReference type="PROSITE" id="PS50970">
    <property type="entry name" value="HCY"/>
    <property type="match status" value="1"/>
</dbReference>